<dbReference type="InterPro" id="IPR015879">
    <property type="entry name" value="Ring_hydroxy_dOase_asu_C_dom"/>
</dbReference>
<dbReference type="EMBL" id="MVHG01000104">
    <property type="protein sequence ID" value="ORA08131.1"/>
    <property type="molecule type" value="Genomic_DNA"/>
</dbReference>
<dbReference type="PANTHER" id="PTHR43756">
    <property type="entry name" value="CHOLINE MONOOXYGENASE, CHLOROPLASTIC"/>
    <property type="match status" value="1"/>
</dbReference>
<evidence type="ECO:0000256" key="6">
    <source>
        <dbReference type="ARBA" id="ARBA00023014"/>
    </source>
</evidence>
<proteinExistence type="predicted"/>
<keyword evidence="5" id="KW-0408">Iron</keyword>
<dbReference type="AlphaFoldDB" id="A0A1W9Z6V1"/>
<dbReference type="GO" id="GO:0005506">
    <property type="term" value="F:iron ion binding"/>
    <property type="evidence" value="ECO:0007669"/>
    <property type="project" value="InterPro"/>
</dbReference>
<dbReference type="Pfam" id="PF00848">
    <property type="entry name" value="Ring_hydroxyl_A"/>
    <property type="match status" value="1"/>
</dbReference>
<dbReference type="CDD" id="cd03469">
    <property type="entry name" value="Rieske_RO_Alpha_N"/>
    <property type="match status" value="1"/>
</dbReference>
<dbReference type="SUPFAM" id="SSF50022">
    <property type="entry name" value="ISP domain"/>
    <property type="match status" value="1"/>
</dbReference>
<evidence type="ECO:0000256" key="5">
    <source>
        <dbReference type="ARBA" id="ARBA00023004"/>
    </source>
</evidence>
<dbReference type="GO" id="GO:0004497">
    <property type="term" value="F:monooxygenase activity"/>
    <property type="evidence" value="ECO:0007669"/>
    <property type="project" value="UniProtKB-ARBA"/>
</dbReference>
<evidence type="ECO:0000256" key="3">
    <source>
        <dbReference type="ARBA" id="ARBA00022723"/>
    </source>
</evidence>
<evidence type="ECO:0000313" key="8">
    <source>
        <dbReference type="EMBL" id="ORA08131.1"/>
    </source>
</evidence>
<comment type="caution">
    <text evidence="8">The sequence shown here is derived from an EMBL/GenBank/DDBJ whole genome shotgun (WGS) entry which is preliminary data.</text>
</comment>
<feature type="domain" description="Rieske" evidence="7">
    <location>
        <begin position="34"/>
        <end position="143"/>
    </location>
</feature>
<dbReference type="InterPro" id="IPR017941">
    <property type="entry name" value="Rieske_2Fe-2S"/>
</dbReference>
<name>A0A1W9Z6V1_MYCAI</name>
<accession>A0A1W9Z6V1</accession>
<dbReference type="PROSITE" id="PS51296">
    <property type="entry name" value="RIESKE"/>
    <property type="match status" value="1"/>
</dbReference>
<dbReference type="InterPro" id="IPR036922">
    <property type="entry name" value="Rieske_2Fe-2S_sf"/>
</dbReference>
<dbReference type="InterPro" id="IPR001663">
    <property type="entry name" value="Rng_hydr_dOase-A"/>
</dbReference>
<dbReference type="SUPFAM" id="SSF55961">
    <property type="entry name" value="Bet v1-like"/>
    <property type="match status" value="1"/>
</dbReference>
<organism evidence="8 9">
    <name type="scientific">Mycobacterium arosiense ATCC BAA-1401 = DSM 45069</name>
    <dbReference type="NCBI Taxonomy" id="1265311"/>
    <lineage>
        <taxon>Bacteria</taxon>
        <taxon>Bacillati</taxon>
        <taxon>Actinomycetota</taxon>
        <taxon>Actinomycetes</taxon>
        <taxon>Mycobacteriales</taxon>
        <taxon>Mycobacteriaceae</taxon>
        <taxon>Mycobacterium</taxon>
        <taxon>Mycobacterium avium complex (MAC)</taxon>
    </lineage>
</organism>
<evidence type="ECO:0000313" key="9">
    <source>
        <dbReference type="Proteomes" id="UP000192707"/>
    </source>
</evidence>
<keyword evidence="2" id="KW-0001">2Fe-2S</keyword>
<dbReference type="Gene3D" id="3.90.380.10">
    <property type="entry name" value="Naphthalene 1,2-dioxygenase Alpha Subunit, Chain A, domain 1"/>
    <property type="match status" value="1"/>
</dbReference>
<comment type="cofactor">
    <cofactor evidence="1">
        <name>Fe cation</name>
        <dbReference type="ChEBI" id="CHEBI:24875"/>
    </cofactor>
</comment>
<dbReference type="PRINTS" id="PR00090">
    <property type="entry name" value="RNGDIOXGNASE"/>
</dbReference>
<dbReference type="Gene3D" id="2.102.10.10">
    <property type="entry name" value="Rieske [2Fe-2S] iron-sulphur domain"/>
    <property type="match status" value="1"/>
</dbReference>
<keyword evidence="4" id="KW-0560">Oxidoreductase</keyword>
<dbReference type="GO" id="GO:0051537">
    <property type="term" value="F:2 iron, 2 sulfur cluster binding"/>
    <property type="evidence" value="ECO:0007669"/>
    <property type="project" value="UniProtKB-KW"/>
</dbReference>
<dbReference type="Proteomes" id="UP000192707">
    <property type="component" value="Unassembled WGS sequence"/>
</dbReference>
<dbReference type="Pfam" id="PF00355">
    <property type="entry name" value="Rieske"/>
    <property type="match status" value="1"/>
</dbReference>
<keyword evidence="3" id="KW-0479">Metal-binding</keyword>
<dbReference type="GO" id="GO:0016705">
    <property type="term" value="F:oxidoreductase activity, acting on paired donors, with incorporation or reduction of molecular oxygen"/>
    <property type="evidence" value="ECO:0007669"/>
    <property type="project" value="UniProtKB-ARBA"/>
</dbReference>
<evidence type="ECO:0000256" key="2">
    <source>
        <dbReference type="ARBA" id="ARBA00022714"/>
    </source>
</evidence>
<dbReference type="PANTHER" id="PTHR43756:SF5">
    <property type="entry name" value="CHOLINE MONOOXYGENASE, CHLOROPLASTIC"/>
    <property type="match status" value="1"/>
</dbReference>
<protein>
    <recommendedName>
        <fullName evidence="7">Rieske domain-containing protein</fullName>
    </recommendedName>
</protein>
<sequence length="432" mass="49296">MPEFPPADRLIDGDRYRSREFLELERERLWPRVWQVACREEEIPTVGDYVEYTILEESVLIVRTSDKSIKGYFNACQHRGTQLKQGCGTMKSIQCPYHFWTWNLDGTIKSVTESSDFCTQHVDPEALSLAEVRVDSWGGFVFINMDPEARPLRDFLGSAADVLDEYRLDEHRFSRYRTTIIEANWKATFDAFNEIYHTQAIHPQTLRFTDFTTWRHELHGPHGVNIPNRGAAMRPDPRVGELDRSEVLAALMESMADVDLLTGADADTLTEALQEVVTMPEDAPLGPFLAGVRRKLAAKAGLDLSQFTDDEVLIGSIWSLFPNFSLAVNGSNAFIFRFRPNGEDPNSCVTDVWSLDWAPSEASAREVKREYYPDWREHDWDKLITQDLVNLPNVQAGIRSRGFRHAICGYKETTVANFHRALDDFLGISGRP</sequence>
<keyword evidence="9" id="KW-1185">Reference proteome</keyword>
<gene>
    <name evidence="8" type="ORF">BST14_24930</name>
</gene>
<evidence type="ECO:0000259" key="7">
    <source>
        <dbReference type="PROSITE" id="PS51296"/>
    </source>
</evidence>
<reference evidence="8 9" key="1">
    <citation type="submission" date="2016-12" db="EMBL/GenBank/DDBJ databases">
        <title>The new phylogeny of genus Mycobacterium.</title>
        <authorList>
            <person name="Tortoli E."/>
            <person name="Trovato A."/>
            <person name="Cirillo D.M."/>
        </authorList>
    </citation>
    <scope>NUCLEOTIDE SEQUENCE [LARGE SCALE GENOMIC DNA]</scope>
    <source>
        <strain evidence="8 9">DSM 45069</strain>
    </source>
</reference>
<keyword evidence="6" id="KW-0411">Iron-sulfur</keyword>
<evidence type="ECO:0000256" key="4">
    <source>
        <dbReference type="ARBA" id="ARBA00023002"/>
    </source>
</evidence>
<evidence type="ECO:0000256" key="1">
    <source>
        <dbReference type="ARBA" id="ARBA00001962"/>
    </source>
</evidence>